<dbReference type="GO" id="GO:0005634">
    <property type="term" value="C:nucleus"/>
    <property type="evidence" value="ECO:0007669"/>
    <property type="project" value="TreeGrafter"/>
</dbReference>
<dbReference type="InterPro" id="IPR016098">
    <property type="entry name" value="CAP/MinC_C"/>
</dbReference>
<dbReference type="InterPro" id="IPR026590">
    <property type="entry name" value="Ssirtuin_cat_dom"/>
</dbReference>
<dbReference type="SUPFAM" id="SSF52467">
    <property type="entry name" value="DHS-like NAD/FAD-binding domain"/>
    <property type="match status" value="1"/>
</dbReference>
<feature type="coiled-coil region" evidence="3">
    <location>
        <begin position="203"/>
        <end position="232"/>
    </location>
</feature>
<dbReference type="GO" id="GO:0070403">
    <property type="term" value="F:NAD+ binding"/>
    <property type="evidence" value="ECO:0007669"/>
    <property type="project" value="TreeGrafter"/>
</dbReference>
<dbReference type="PANTHER" id="PTHR11085">
    <property type="entry name" value="NAD-DEPENDENT PROTEIN DEACYLASE SIRTUIN-5, MITOCHONDRIAL-RELATED"/>
    <property type="match status" value="1"/>
</dbReference>
<feature type="domain" description="Deacetylase sirtuin-type" evidence="4">
    <location>
        <begin position="1"/>
        <end position="203"/>
    </location>
</feature>
<dbReference type="PANTHER" id="PTHR11085:SF10">
    <property type="entry name" value="NAD-DEPENDENT PROTEIN DEACYLASE SIRTUIN-5, MITOCHONDRIAL-RELATED"/>
    <property type="match status" value="1"/>
</dbReference>
<dbReference type="GO" id="GO:0017136">
    <property type="term" value="F:histone deacetylase activity, NAD-dependent"/>
    <property type="evidence" value="ECO:0007669"/>
    <property type="project" value="TreeGrafter"/>
</dbReference>
<keyword evidence="3" id="KW-0175">Coiled coil</keyword>
<dbReference type="EMBL" id="GIBP01002761">
    <property type="protein sequence ID" value="NDV31730.1"/>
    <property type="molecule type" value="Transcribed_RNA"/>
</dbReference>
<organism evidence="5">
    <name type="scientific">Arcella intermedia</name>
    <dbReference type="NCBI Taxonomy" id="1963864"/>
    <lineage>
        <taxon>Eukaryota</taxon>
        <taxon>Amoebozoa</taxon>
        <taxon>Tubulinea</taxon>
        <taxon>Elardia</taxon>
        <taxon>Arcellinida</taxon>
        <taxon>Sphaerothecina</taxon>
        <taxon>Arcellidae</taxon>
        <taxon>Arcella</taxon>
    </lineage>
</organism>
<reference evidence="5" key="1">
    <citation type="journal article" date="2020" name="J. Eukaryot. Microbiol.">
        <title>De novo Sequencing, Assembly and Annotation of the Transcriptome for the Free-Living Testate Amoeba Arcella intermedia.</title>
        <authorList>
            <person name="Ribeiro G.M."/>
            <person name="Porfirio-Sousa A.L."/>
            <person name="Maurer-Alcala X.X."/>
            <person name="Katz L.A."/>
            <person name="Lahr D.J.G."/>
        </authorList>
    </citation>
    <scope>NUCLEOTIDE SEQUENCE</scope>
</reference>
<evidence type="ECO:0000256" key="2">
    <source>
        <dbReference type="PROSITE-ProRule" id="PRU00236"/>
    </source>
</evidence>
<sequence>MVAYTGAGISTSASLGDYRGPNGLWTLTDLGYGSLAEHDLTSAYPTVAHMALVGLHQAGILKGVVTTNLDGLHLLSGIPKNICSELHGTAHDQASVVNFGQEIPQEQVELAQSLSNPSDFALVLGTSMRVAPACYYPERSYKNGGYLVICNLQKTPYDKYCKARVFAETDLFMVLLMEELKIPIPPYVHKGREIPRVPLSGWEERYEQGARAAQEMARKQEEERQKMQAKAKLGPAKLRLEKELLFHKKVEQAKHLLANQKDLHQDIKPNPNDLVIIQNISNSELSITAPSTKVLITGSKSLTVVVSSKIRTGLIEVIHCEHLTLRILDPSVKTVVVEQSQHGVVDLGVPPEGLAIVTARDVQDWKVSNQQDVFEIKMPAEENPAQVMEQYITKYIQQWNTQKADRSEGYFVL</sequence>
<evidence type="ECO:0000259" key="4">
    <source>
        <dbReference type="PROSITE" id="PS50305"/>
    </source>
</evidence>
<evidence type="ECO:0000256" key="1">
    <source>
        <dbReference type="ARBA" id="ARBA00023027"/>
    </source>
</evidence>
<evidence type="ECO:0000256" key="3">
    <source>
        <dbReference type="SAM" id="Coils"/>
    </source>
</evidence>
<comment type="caution">
    <text evidence="2">Lacks conserved residue(s) required for the propagation of feature annotation.</text>
</comment>
<dbReference type="AlphaFoldDB" id="A0A6B2L456"/>
<dbReference type="InterPro" id="IPR050134">
    <property type="entry name" value="NAD-dep_sirtuin_deacylases"/>
</dbReference>
<dbReference type="Gene3D" id="2.160.20.70">
    <property type="match status" value="1"/>
</dbReference>
<dbReference type="InterPro" id="IPR029035">
    <property type="entry name" value="DHS-like_NAD/FAD-binding_dom"/>
</dbReference>
<protein>
    <recommendedName>
        <fullName evidence="4">Deacetylase sirtuin-type domain-containing protein</fullName>
    </recommendedName>
</protein>
<name>A0A6B2L456_9EUKA</name>
<dbReference type="PROSITE" id="PS50305">
    <property type="entry name" value="SIRTUIN"/>
    <property type="match status" value="1"/>
</dbReference>
<accession>A0A6B2L456</accession>
<dbReference type="Gene3D" id="3.40.50.1220">
    <property type="entry name" value="TPP-binding domain"/>
    <property type="match status" value="1"/>
</dbReference>
<proteinExistence type="predicted"/>
<evidence type="ECO:0000313" key="5">
    <source>
        <dbReference type="EMBL" id="NDV31730.1"/>
    </source>
</evidence>
<keyword evidence="1" id="KW-0520">NAD</keyword>